<name>A0A4Q4L3E2_9PSED</name>
<organism evidence="1 2">
    <name type="scientific">Pseudomonas koreensis</name>
    <dbReference type="NCBI Taxonomy" id="198620"/>
    <lineage>
        <taxon>Bacteria</taxon>
        <taxon>Pseudomonadati</taxon>
        <taxon>Pseudomonadota</taxon>
        <taxon>Gammaproteobacteria</taxon>
        <taxon>Pseudomonadales</taxon>
        <taxon>Pseudomonadaceae</taxon>
        <taxon>Pseudomonas</taxon>
    </lineage>
</organism>
<evidence type="ECO:0000313" key="1">
    <source>
        <dbReference type="EMBL" id="RYM41263.1"/>
    </source>
</evidence>
<dbReference type="RefSeq" id="WP_129998934.1">
    <property type="nucleotide sequence ID" value="NZ_SEUB01000005.1"/>
</dbReference>
<gene>
    <name evidence="1" type="ORF">EVS84_15355</name>
</gene>
<dbReference type="InterPro" id="IPR019289">
    <property type="entry name" value="Phage_tail_E/E"/>
</dbReference>
<comment type="caution">
    <text evidence="1">The sequence shown here is derived from an EMBL/GenBank/DDBJ whole genome shotgun (WGS) entry which is preliminary data.</text>
</comment>
<accession>A0A4Q4L3E2</accession>
<reference evidence="1 2" key="1">
    <citation type="submission" date="2019-02" db="EMBL/GenBank/DDBJ databases">
        <title>Genome of Pseudomonas korensis isolated from heavy metal contaminated environment.</title>
        <authorList>
            <person name="Ayangbenro A.S."/>
            <person name="Babalola O."/>
        </authorList>
    </citation>
    <scope>NUCLEOTIDE SEQUENCE [LARGE SCALE GENOMIC DNA]</scope>
    <source>
        <strain evidence="1 2">AB36</strain>
    </source>
</reference>
<dbReference type="EMBL" id="SEUB01000005">
    <property type="protein sequence ID" value="RYM41263.1"/>
    <property type="molecule type" value="Genomic_DNA"/>
</dbReference>
<proteinExistence type="predicted"/>
<dbReference type="AlphaFoldDB" id="A0A4Q4L3E2"/>
<dbReference type="Pfam" id="PF10109">
    <property type="entry name" value="Phage_TAC_7"/>
    <property type="match status" value="1"/>
</dbReference>
<dbReference type="Proteomes" id="UP000291107">
    <property type="component" value="Unassembled WGS sequence"/>
</dbReference>
<protein>
    <submittedName>
        <fullName evidence="1">Phage tail assembly protein</fullName>
    </submittedName>
</protein>
<sequence>MTQENAEQKLPSWLAISDDSAIITLKGAADFGGIKVDKLTMRAPTVRDTRAATATAKGDYEQIEINILCSLLGATEKEIAALTQRNYNRLQAGYFRLVEEDEL</sequence>
<evidence type="ECO:0000313" key="2">
    <source>
        <dbReference type="Proteomes" id="UP000291107"/>
    </source>
</evidence>